<evidence type="ECO:0000256" key="5">
    <source>
        <dbReference type="ARBA" id="ARBA00022989"/>
    </source>
</evidence>
<sequence>MARYIVTRVLSSLFVLVVLSVLVFSMVRIIPGDPLAAFADPANPDPEALAELRTELGLDQPAITQYFVWLGGVLRGDFGAAITLPGQVSDMIANRLPLSLTLAVMATLFGVVLGLPAGILAATRWRRPSDHIVRGTSFVLLATPPFVLGAVLILINSLTLKLPLIGYSGAAGNPAKAIGVLVLPALLIGIVLAAIIARYTRGTLLDTLGQDFVRTARAKGAPPSRLVGRHALRNALIPVTTVVGIELAALVGGTVVIEQVFSLPGMGQLLLTGIRSSDYPIIQATVLLIGAVYVGINFIVDLIYPLIDPRVRVHTR</sequence>
<keyword evidence="4 7" id="KW-0812">Transmembrane</keyword>
<dbReference type="Pfam" id="PF19300">
    <property type="entry name" value="BPD_transp_1_N"/>
    <property type="match status" value="1"/>
</dbReference>
<keyword evidence="6 7" id="KW-0472">Membrane</keyword>
<comment type="similarity">
    <text evidence="7">Belongs to the binding-protein-dependent transport system permease family.</text>
</comment>
<dbReference type="CDD" id="cd06261">
    <property type="entry name" value="TM_PBP2"/>
    <property type="match status" value="1"/>
</dbReference>
<comment type="subcellular location">
    <subcellularLocation>
        <location evidence="1 7">Cell membrane</location>
        <topology evidence="1 7">Multi-pass membrane protein</topology>
    </subcellularLocation>
</comment>
<keyword evidence="5 7" id="KW-1133">Transmembrane helix</keyword>
<keyword evidence="2 7" id="KW-0813">Transport</keyword>
<evidence type="ECO:0000259" key="8">
    <source>
        <dbReference type="PROSITE" id="PS50928"/>
    </source>
</evidence>
<dbReference type="Gene3D" id="1.10.3720.10">
    <property type="entry name" value="MetI-like"/>
    <property type="match status" value="1"/>
</dbReference>
<keyword evidence="3" id="KW-1003">Cell membrane</keyword>
<organism evidence="9 10">
    <name type="scientific">Microbacterium oxydans</name>
    <dbReference type="NCBI Taxonomy" id="82380"/>
    <lineage>
        <taxon>Bacteria</taxon>
        <taxon>Bacillati</taxon>
        <taxon>Actinomycetota</taxon>
        <taxon>Actinomycetes</taxon>
        <taxon>Micrococcales</taxon>
        <taxon>Microbacteriaceae</taxon>
        <taxon>Microbacterium</taxon>
    </lineage>
</organism>
<evidence type="ECO:0000256" key="1">
    <source>
        <dbReference type="ARBA" id="ARBA00004651"/>
    </source>
</evidence>
<dbReference type="OrthoDB" id="5169641at2"/>
<protein>
    <submittedName>
        <fullName evidence="9">Glutathione transport system permease protein GsiC</fullName>
    </submittedName>
</protein>
<evidence type="ECO:0000313" key="9">
    <source>
        <dbReference type="EMBL" id="KJL30657.1"/>
    </source>
</evidence>
<dbReference type="InterPro" id="IPR045621">
    <property type="entry name" value="BPD_transp_1_N"/>
</dbReference>
<dbReference type="InterPro" id="IPR000515">
    <property type="entry name" value="MetI-like"/>
</dbReference>
<dbReference type="EMBL" id="JYIW01000018">
    <property type="protein sequence ID" value="KJL30657.1"/>
    <property type="molecule type" value="Genomic_DNA"/>
</dbReference>
<evidence type="ECO:0000256" key="6">
    <source>
        <dbReference type="ARBA" id="ARBA00023136"/>
    </source>
</evidence>
<feature type="domain" description="ABC transmembrane type-1" evidence="8">
    <location>
        <begin position="96"/>
        <end position="300"/>
    </location>
</feature>
<dbReference type="Proteomes" id="UP000033640">
    <property type="component" value="Unassembled WGS sequence"/>
</dbReference>
<dbReference type="AlphaFoldDB" id="A0A0F0LBS0"/>
<evidence type="ECO:0000256" key="7">
    <source>
        <dbReference type="RuleBase" id="RU363032"/>
    </source>
</evidence>
<evidence type="ECO:0000313" key="10">
    <source>
        <dbReference type="Proteomes" id="UP000033640"/>
    </source>
</evidence>
<feature type="transmembrane region" description="Helical" evidence="7">
    <location>
        <begin position="100"/>
        <end position="123"/>
    </location>
</feature>
<feature type="transmembrane region" description="Helical" evidence="7">
    <location>
        <begin position="235"/>
        <end position="261"/>
    </location>
</feature>
<dbReference type="PANTHER" id="PTHR43163:SF6">
    <property type="entry name" value="DIPEPTIDE TRANSPORT SYSTEM PERMEASE PROTEIN DPPB-RELATED"/>
    <property type="match status" value="1"/>
</dbReference>
<dbReference type="GO" id="GO:0005886">
    <property type="term" value="C:plasma membrane"/>
    <property type="evidence" value="ECO:0007669"/>
    <property type="project" value="UniProtKB-SubCell"/>
</dbReference>
<feature type="transmembrane region" description="Helical" evidence="7">
    <location>
        <begin position="281"/>
        <end position="307"/>
    </location>
</feature>
<reference evidence="9 10" key="1">
    <citation type="submission" date="2015-02" db="EMBL/GenBank/DDBJ databases">
        <title>Draft genome sequences of ten Microbacterium spp. with emphasis on heavy metal contaminated environments.</title>
        <authorList>
            <person name="Corretto E."/>
        </authorList>
    </citation>
    <scope>NUCLEOTIDE SEQUENCE [LARGE SCALE GENOMIC DNA]</scope>
    <source>
        <strain evidence="9 10">BEL4b</strain>
    </source>
</reference>
<name>A0A0F0LBS0_9MICO</name>
<dbReference type="Pfam" id="PF00528">
    <property type="entry name" value="BPD_transp_1"/>
    <property type="match status" value="1"/>
</dbReference>
<dbReference type="RefSeq" id="WP_045278144.1">
    <property type="nucleotide sequence ID" value="NZ_JYIW01000018.1"/>
</dbReference>
<evidence type="ECO:0000256" key="3">
    <source>
        <dbReference type="ARBA" id="ARBA00022475"/>
    </source>
</evidence>
<comment type="caution">
    <text evidence="9">The sequence shown here is derived from an EMBL/GenBank/DDBJ whole genome shotgun (WGS) entry which is preliminary data.</text>
</comment>
<gene>
    <name evidence="9" type="primary">gsiC_5</name>
    <name evidence="9" type="ORF">RS83_00726</name>
</gene>
<proteinExistence type="inferred from homology"/>
<feature type="transmembrane region" description="Helical" evidence="7">
    <location>
        <begin position="12"/>
        <end position="30"/>
    </location>
</feature>
<dbReference type="PATRIC" id="fig|82380.11.peg.751"/>
<dbReference type="SUPFAM" id="SSF161098">
    <property type="entry name" value="MetI-like"/>
    <property type="match status" value="1"/>
</dbReference>
<dbReference type="InterPro" id="IPR035906">
    <property type="entry name" value="MetI-like_sf"/>
</dbReference>
<evidence type="ECO:0000256" key="2">
    <source>
        <dbReference type="ARBA" id="ARBA00022448"/>
    </source>
</evidence>
<dbReference type="GO" id="GO:0055085">
    <property type="term" value="P:transmembrane transport"/>
    <property type="evidence" value="ECO:0007669"/>
    <property type="project" value="InterPro"/>
</dbReference>
<evidence type="ECO:0000256" key="4">
    <source>
        <dbReference type="ARBA" id="ARBA00022692"/>
    </source>
</evidence>
<feature type="transmembrane region" description="Helical" evidence="7">
    <location>
        <begin position="135"/>
        <end position="155"/>
    </location>
</feature>
<accession>A0A0F0LBS0</accession>
<dbReference type="PANTHER" id="PTHR43163">
    <property type="entry name" value="DIPEPTIDE TRANSPORT SYSTEM PERMEASE PROTEIN DPPB-RELATED"/>
    <property type="match status" value="1"/>
</dbReference>
<feature type="transmembrane region" description="Helical" evidence="7">
    <location>
        <begin position="175"/>
        <end position="197"/>
    </location>
</feature>
<dbReference type="PROSITE" id="PS50928">
    <property type="entry name" value="ABC_TM1"/>
    <property type="match status" value="1"/>
</dbReference>